<gene>
    <name evidence="1" type="ORF">CCMSSC00406_0007611</name>
</gene>
<sequence>MVKLPSARQSRIGLLMLAAFHQLRVRTHVVHRDVLEAVLTEIWRILQLVDTLHARAHEHVEYDGFAEPRDNQGGLDEAVGVGVERGVQEKPRPEQSHAALLGRVSVLRSVRHVAFGSRSFVPSYFVFWWEHTIPSPRIHTSEYDFAPTILEPTARDPKTGVFVVQEDTRRTRVTIDPHSNTPYTRPRLQPAEWTFELSSYRDPRSPSPHSSPISPFFLESPAAPSAALPRARSRSISPKLPQHFDRSAFPPASPQLATFSPPPATTMPDYQMPDPGKHSAPSFSGEPEYLVRFFNEVEFHAAKANLDDATKVTYACRYVKNRDDYRTWTRIAKIHADDWTTFKATVYEQYPGSQGNESANISELEQLIETYRNTIMTTVQLGKYRRQFIDIFEILQDNDILSERQAVEYFLSAFPDDIPSKVDHILLTWEPKKPHREVYTLDNVYRAILHTYGDSLTPSKGKPRAITPSAPVKTEANLNSMIRTAVQDAIAPFASLLGQQGNTAIPPIPTANQHVTALPSLSPRPCAFCGGQDHYLRFCNEARRYESEGRVKRNEYGKYTTPTGIEINRSMRGTYFKDQIDNWHHDNPGHQTTAASTPTANLVSVTTLQKDNSSLDDKIRELTNMYKLSSSDVQDLRCILSNGTSTTTVTPVTTLAPAQDTFTAQTTHRYQSSIEDPKIVDSVIQRALNGTIQLTMKELLAIAPDVRKGIRERLQPKRVPNEPTTSAQVCTTCHRPPPPAAPPDSDSDDDYEAAITALYQLDEDKPPPKSALSLLNATNINVASSPAQSQQHRANGSRRKRLHTLPPCLHKWRPPEHVQSAHNPNGHKR</sequence>
<evidence type="ECO:0000313" key="1">
    <source>
        <dbReference type="EMBL" id="KAG9223424.1"/>
    </source>
</evidence>
<accession>A0ACB7IYT7</accession>
<dbReference type="EMBL" id="WQMT02000005">
    <property type="protein sequence ID" value="KAG9223424.1"/>
    <property type="molecule type" value="Genomic_DNA"/>
</dbReference>
<comment type="caution">
    <text evidence="1">The sequence shown here is derived from an EMBL/GenBank/DDBJ whole genome shotgun (WGS) entry which is preliminary data.</text>
</comment>
<reference evidence="1 2" key="1">
    <citation type="journal article" date="2021" name="Appl. Environ. Microbiol.">
        <title>Genetic linkage and physical mapping for an oyster mushroom Pleurotus cornucopiae and QTL analysis for the trait cap color.</title>
        <authorList>
            <person name="Zhang Y."/>
            <person name="Gao W."/>
            <person name="Sonnenberg A."/>
            <person name="Chen Q."/>
            <person name="Zhang J."/>
            <person name="Huang C."/>
        </authorList>
    </citation>
    <scope>NUCLEOTIDE SEQUENCE [LARGE SCALE GENOMIC DNA]</scope>
    <source>
        <strain evidence="1">CCMSSC00406</strain>
    </source>
</reference>
<dbReference type="Proteomes" id="UP000824881">
    <property type="component" value="Unassembled WGS sequence"/>
</dbReference>
<protein>
    <submittedName>
        <fullName evidence="1">Uncharacterized protein</fullName>
    </submittedName>
</protein>
<name>A0ACB7IYT7_PLECO</name>
<organism evidence="1 2">
    <name type="scientific">Pleurotus cornucopiae</name>
    <name type="common">Cornucopia mushroom</name>
    <dbReference type="NCBI Taxonomy" id="5321"/>
    <lineage>
        <taxon>Eukaryota</taxon>
        <taxon>Fungi</taxon>
        <taxon>Dikarya</taxon>
        <taxon>Basidiomycota</taxon>
        <taxon>Agaricomycotina</taxon>
        <taxon>Agaricomycetes</taxon>
        <taxon>Agaricomycetidae</taxon>
        <taxon>Agaricales</taxon>
        <taxon>Pleurotineae</taxon>
        <taxon>Pleurotaceae</taxon>
        <taxon>Pleurotus</taxon>
    </lineage>
</organism>
<proteinExistence type="predicted"/>
<evidence type="ECO:0000313" key="2">
    <source>
        <dbReference type="Proteomes" id="UP000824881"/>
    </source>
</evidence>
<keyword evidence="2" id="KW-1185">Reference proteome</keyword>